<reference evidence="3" key="1">
    <citation type="journal article" date="2019" name="Int. J. Syst. Evol. Microbiol.">
        <title>The Global Catalogue of Microorganisms (GCM) 10K type strain sequencing project: providing services to taxonomists for standard genome sequencing and annotation.</title>
        <authorList>
            <consortium name="The Broad Institute Genomics Platform"/>
            <consortium name="The Broad Institute Genome Sequencing Center for Infectious Disease"/>
            <person name="Wu L."/>
            <person name="Ma J."/>
        </authorList>
    </citation>
    <scope>NUCLEOTIDE SEQUENCE [LARGE SCALE GENOMIC DNA]</scope>
    <source>
        <strain evidence="3">CECT 8288</strain>
    </source>
</reference>
<dbReference type="CDD" id="cd00761">
    <property type="entry name" value="Glyco_tranf_GTA_type"/>
    <property type="match status" value="1"/>
</dbReference>
<name>A0ABV7WQX6_9GAMM</name>
<keyword evidence="2" id="KW-0808">Transferase</keyword>
<evidence type="ECO:0000313" key="3">
    <source>
        <dbReference type="Proteomes" id="UP001595710"/>
    </source>
</evidence>
<keyword evidence="2" id="KW-0328">Glycosyltransferase</keyword>
<dbReference type="SUPFAM" id="SSF53448">
    <property type="entry name" value="Nucleotide-diphospho-sugar transferases"/>
    <property type="match status" value="1"/>
</dbReference>
<accession>A0ABV7WQX6</accession>
<dbReference type="Proteomes" id="UP001595710">
    <property type="component" value="Unassembled WGS sequence"/>
</dbReference>
<dbReference type="Pfam" id="PF00535">
    <property type="entry name" value="Glycos_transf_2"/>
    <property type="match status" value="1"/>
</dbReference>
<evidence type="ECO:0000259" key="1">
    <source>
        <dbReference type="Pfam" id="PF00535"/>
    </source>
</evidence>
<sequence length="324" mass="36812">MATINLSIIIPSYNRPELAMRAIKSAQANMLEGDELWLINDGSTVSYQSIQNYCLQQPQLNYVLAQNGGVSSARNIGLSKANCNFIAFLDDDDEWLDGHLAAHRRAYAANPTLIATFSNFYDGTDDNNLKPNGVSRWSSHKRDLRTALTPMKPKNNLPTIYEGNLYYDQLLADHMSLSALSVNKHLIAGNIFEVGLKRNQSWLFSSRCCQKGSIAFIDASLVLQHSPGVVRATNISAEETMLSRLYVMEKVWGRDDAFLEHHNNAFIQWYFNDFYGVFRSAISLLKPKLLWRAYRIIGLKTFFKFSAKAIWAILKRQKPIYRNA</sequence>
<comment type="caution">
    <text evidence="2">The sequence shown here is derived from an EMBL/GenBank/DDBJ whole genome shotgun (WGS) entry which is preliminary data.</text>
</comment>
<proteinExistence type="predicted"/>
<evidence type="ECO:0000313" key="2">
    <source>
        <dbReference type="EMBL" id="MFC3701616.1"/>
    </source>
</evidence>
<organism evidence="2 3">
    <name type="scientific">Reinekea marina</name>
    <dbReference type="NCBI Taxonomy" id="1310421"/>
    <lineage>
        <taxon>Bacteria</taxon>
        <taxon>Pseudomonadati</taxon>
        <taxon>Pseudomonadota</taxon>
        <taxon>Gammaproteobacteria</taxon>
        <taxon>Oceanospirillales</taxon>
        <taxon>Saccharospirillaceae</taxon>
        <taxon>Reinekea</taxon>
    </lineage>
</organism>
<dbReference type="EMBL" id="JBHRYN010000010">
    <property type="protein sequence ID" value="MFC3701616.1"/>
    <property type="molecule type" value="Genomic_DNA"/>
</dbReference>
<dbReference type="Gene3D" id="3.90.550.10">
    <property type="entry name" value="Spore Coat Polysaccharide Biosynthesis Protein SpsA, Chain A"/>
    <property type="match status" value="1"/>
</dbReference>
<keyword evidence="3" id="KW-1185">Reference proteome</keyword>
<dbReference type="PANTHER" id="PTHR22916:SF3">
    <property type="entry name" value="UDP-GLCNAC:BETAGAL BETA-1,3-N-ACETYLGLUCOSAMINYLTRANSFERASE-LIKE PROTEIN 1"/>
    <property type="match status" value="1"/>
</dbReference>
<dbReference type="GO" id="GO:0016757">
    <property type="term" value="F:glycosyltransferase activity"/>
    <property type="evidence" value="ECO:0007669"/>
    <property type="project" value="UniProtKB-KW"/>
</dbReference>
<protein>
    <submittedName>
        <fullName evidence="2">Glycosyltransferase family 2 protein</fullName>
        <ecNumber evidence="2">2.4.-.-</ecNumber>
    </submittedName>
</protein>
<dbReference type="RefSeq" id="WP_290280685.1">
    <property type="nucleotide sequence ID" value="NZ_JAUFQI010000001.1"/>
</dbReference>
<feature type="domain" description="Glycosyltransferase 2-like" evidence="1">
    <location>
        <begin position="7"/>
        <end position="142"/>
    </location>
</feature>
<gene>
    <name evidence="2" type="ORF">ACFOND_08210</name>
</gene>
<dbReference type="InterPro" id="IPR001173">
    <property type="entry name" value="Glyco_trans_2-like"/>
</dbReference>
<dbReference type="EC" id="2.4.-.-" evidence="2"/>
<dbReference type="InterPro" id="IPR029044">
    <property type="entry name" value="Nucleotide-diphossugar_trans"/>
</dbReference>
<dbReference type="PANTHER" id="PTHR22916">
    <property type="entry name" value="GLYCOSYLTRANSFERASE"/>
    <property type="match status" value="1"/>
</dbReference>